<evidence type="ECO:0000256" key="3">
    <source>
        <dbReference type="ARBA" id="ARBA00023163"/>
    </source>
</evidence>
<comment type="caution">
    <text evidence="6">The sequence shown here is derived from an EMBL/GenBank/DDBJ whole genome shotgun (WGS) entry which is preliminary data.</text>
</comment>
<evidence type="ECO:0000313" key="6">
    <source>
        <dbReference type="EMBL" id="GAD93708.1"/>
    </source>
</evidence>
<name>V5FP25_BYSSN</name>
<dbReference type="InterPro" id="IPR036864">
    <property type="entry name" value="Zn2-C6_fun-type_DNA-bd_sf"/>
</dbReference>
<evidence type="ECO:0000259" key="5">
    <source>
        <dbReference type="PROSITE" id="PS50191"/>
    </source>
</evidence>
<dbReference type="SUPFAM" id="SSF57701">
    <property type="entry name" value="Zn2/Cys6 DNA-binding domain"/>
    <property type="match status" value="1"/>
</dbReference>
<dbReference type="eggNOG" id="KOG1470">
    <property type="taxonomic scope" value="Eukaryota"/>
</dbReference>
<dbReference type="InterPro" id="IPR011074">
    <property type="entry name" value="CRAL/TRIO_N_dom"/>
</dbReference>
<dbReference type="Pfam" id="PF00650">
    <property type="entry name" value="CRAL_TRIO"/>
    <property type="match status" value="1"/>
</dbReference>
<dbReference type="InterPro" id="IPR052432">
    <property type="entry name" value="PITP/CRAL-TRIO"/>
</dbReference>
<reference evidence="7" key="1">
    <citation type="journal article" date="2014" name="Genome Announc.">
        <title>Draft genome sequence of the formaldehyde-resistant fungus Byssochlamys spectabilis No. 5 (anamorph Paecilomyces variotii No. 5) (NBRC109023).</title>
        <authorList>
            <person name="Oka T."/>
            <person name="Ekino K."/>
            <person name="Fukuda K."/>
            <person name="Nomura Y."/>
        </authorList>
    </citation>
    <scope>NUCLEOTIDE SEQUENCE [LARGE SCALE GENOMIC DNA]</scope>
    <source>
        <strain evidence="7">No. 5 / NBRC 109023</strain>
    </source>
</reference>
<dbReference type="SUPFAM" id="SSF46938">
    <property type="entry name" value="CRAL/TRIO N-terminal domain"/>
    <property type="match status" value="1"/>
</dbReference>
<keyword evidence="2" id="KW-0238">DNA-binding</keyword>
<dbReference type="PROSITE" id="PS50191">
    <property type="entry name" value="CRAL_TRIO"/>
    <property type="match status" value="1"/>
</dbReference>
<dbReference type="InParanoid" id="V5FP25"/>
<dbReference type="GO" id="GO:0000981">
    <property type="term" value="F:DNA-binding transcription factor activity, RNA polymerase II-specific"/>
    <property type="evidence" value="ECO:0007669"/>
    <property type="project" value="InterPro"/>
</dbReference>
<evidence type="ECO:0000313" key="7">
    <source>
        <dbReference type="Proteomes" id="UP000018001"/>
    </source>
</evidence>
<dbReference type="PANTHER" id="PTHR46590">
    <property type="entry name" value="PHOSPHATIDYLINOSITOL TRANSFER PROTEIN CSR1-RELATED"/>
    <property type="match status" value="1"/>
</dbReference>
<dbReference type="InterPro" id="IPR036865">
    <property type="entry name" value="CRAL-TRIO_dom_sf"/>
</dbReference>
<dbReference type="OrthoDB" id="3145928at2759"/>
<dbReference type="PANTHER" id="PTHR46590:SF1">
    <property type="entry name" value="PHOSPHATIDYLINOSITOL TRANSFER PROTEIN CSR1"/>
    <property type="match status" value="1"/>
</dbReference>
<protein>
    <recommendedName>
        <fullName evidence="5">CRAL-TRIO domain-containing protein</fullName>
    </recommendedName>
</protein>
<dbReference type="HOGENOM" id="CLU_295596_0_0_1"/>
<sequence>MGSISPPSGYVGNLTEWQEAKLVEVWRLALQAFGMYRDICDIPKTEVARVRKFWMLGMRKINIKIEDATSQDKAMVRKFVSEGLKSIKVPPDESEIIMNRVELLLFGEKEPIVTKNGVPIERDQSALPPAVRKIIDEYKPADLMELFWSTLRKDSPDALVLRFLRARKWDVDKAIEMMINVGWWRVGEMRVDDITRAGEAGALADLSSQDEKVRKEASDFIDQLRVGKAYLHGIDKQGRPVCYIRVRLHKIGEHTKSSLEKFTVHLIETVRLTMAQSVETAVIVFDMTGFGLTNMDYLHVKFVIQCFEVNYPESLGAILVHKAPWVFSSIWPMIRGWLDPTVAKKVHFTKNVQDLEAFIRRDRIPKELCGDDDWEYLYIEPRPGENDLMKDTAKRDLLMERRTGLFHEFRENVSQWVIAAENGDDTTDIKNKREEIINKVESSYWELDPYIRAKIRRVKCGEEKPDCIRCTSTGRKCEYESTISRTYSSSDCSASIFDCPFPLFSNSVWRERRAFAYYFQSAAISIGGGLDAEFWLTVVPQVCRSEPAVWDALISISSLFENPERCHDLSSSHLEHTRTVNRNQQDALAWYSRSVSAIRKGLERGNVDTFVGLITCVLFICMEALFGGMSAALQLYRQGVRLIHVLQAQDACKAMTRTEASLLKDTIIPIFIRIGAVTLSSQESINSLLGKTEREFGERFTSLKSAREAIVILAIEIPLFELDCEEYLLQSHASQISEEMLTRRESLSKKLQNWYTTFTGLIDSLQTRHELLALRLNTASVLFSYYEMLSVILGVCTSPLRMTTDAYTSNFQNIVQHSHMSLTASARCDGTQPPFTFELSVGLPLWFTCVRCRHRTIRRRALSLLSRAHQIEGLYQRDYGTTMCERIMMLEEMSARPSSAAQSIADSMSRRAEYAYIHQYRHGDICAPSSPFSVDSALSASPSLAFAEKQFSTLEAEFIPAEARIKPLGIFRPRDGYPPEMTIDDITKLSRSPDQTFLYYSRNAYVQDHNTWQTIYAYVSIEL</sequence>
<dbReference type="InterPro" id="IPR001251">
    <property type="entry name" value="CRAL-TRIO_dom"/>
</dbReference>
<keyword evidence="7" id="KW-1185">Reference proteome</keyword>
<dbReference type="SMART" id="SM00516">
    <property type="entry name" value="SEC14"/>
    <property type="match status" value="1"/>
</dbReference>
<dbReference type="Proteomes" id="UP000018001">
    <property type="component" value="Unassembled WGS sequence"/>
</dbReference>
<evidence type="ECO:0000256" key="1">
    <source>
        <dbReference type="ARBA" id="ARBA00023015"/>
    </source>
</evidence>
<dbReference type="SMART" id="SM01100">
    <property type="entry name" value="CRAL_TRIO_N"/>
    <property type="match status" value="1"/>
</dbReference>
<dbReference type="Pfam" id="PF03765">
    <property type="entry name" value="CRAL_TRIO_N"/>
    <property type="match status" value="1"/>
</dbReference>
<dbReference type="CDD" id="cd00067">
    <property type="entry name" value="GAL4"/>
    <property type="match status" value="1"/>
</dbReference>
<keyword evidence="3" id="KW-0804">Transcription</keyword>
<gene>
    <name evidence="6" type="ORF">PVAR5_2322</name>
</gene>
<keyword evidence="1" id="KW-0805">Transcription regulation</keyword>
<dbReference type="SUPFAM" id="SSF52087">
    <property type="entry name" value="CRAL/TRIO domain"/>
    <property type="match status" value="1"/>
</dbReference>
<evidence type="ECO:0000256" key="4">
    <source>
        <dbReference type="ARBA" id="ARBA00023242"/>
    </source>
</evidence>
<dbReference type="InterPro" id="IPR036273">
    <property type="entry name" value="CRAL/TRIO_N_dom_sf"/>
</dbReference>
<proteinExistence type="predicted"/>
<dbReference type="CDD" id="cd00170">
    <property type="entry name" value="SEC14"/>
    <property type="match status" value="1"/>
</dbReference>
<dbReference type="InterPro" id="IPR001138">
    <property type="entry name" value="Zn2Cys6_DnaBD"/>
</dbReference>
<keyword evidence="4" id="KW-0539">Nucleus</keyword>
<evidence type="ECO:0000256" key="2">
    <source>
        <dbReference type="ARBA" id="ARBA00023125"/>
    </source>
</evidence>
<dbReference type="GO" id="GO:0003677">
    <property type="term" value="F:DNA binding"/>
    <property type="evidence" value="ECO:0007669"/>
    <property type="project" value="UniProtKB-KW"/>
</dbReference>
<dbReference type="EMBL" id="BAUL01000065">
    <property type="protein sequence ID" value="GAD93708.1"/>
    <property type="molecule type" value="Genomic_DNA"/>
</dbReference>
<organism evidence="6 7">
    <name type="scientific">Byssochlamys spectabilis (strain No. 5 / NBRC 109023)</name>
    <name type="common">Paecilomyces variotii</name>
    <dbReference type="NCBI Taxonomy" id="1356009"/>
    <lineage>
        <taxon>Eukaryota</taxon>
        <taxon>Fungi</taxon>
        <taxon>Dikarya</taxon>
        <taxon>Ascomycota</taxon>
        <taxon>Pezizomycotina</taxon>
        <taxon>Eurotiomycetes</taxon>
        <taxon>Eurotiomycetidae</taxon>
        <taxon>Eurotiales</taxon>
        <taxon>Thermoascaceae</taxon>
        <taxon>Paecilomyces</taxon>
    </lineage>
</organism>
<dbReference type="GO" id="GO:0008270">
    <property type="term" value="F:zinc ion binding"/>
    <property type="evidence" value="ECO:0007669"/>
    <property type="project" value="InterPro"/>
</dbReference>
<feature type="domain" description="CRAL-TRIO" evidence="5">
    <location>
        <begin position="217"/>
        <end position="376"/>
    </location>
</feature>
<dbReference type="Gene3D" id="3.40.525.10">
    <property type="entry name" value="CRAL-TRIO lipid binding domain"/>
    <property type="match status" value="1"/>
</dbReference>
<dbReference type="AlphaFoldDB" id="V5FP25"/>
<accession>V5FP25</accession>